<feature type="region of interest" description="Disordered" evidence="1">
    <location>
        <begin position="30"/>
        <end position="49"/>
    </location>
</feature>
<keyword evidence="3" id="KW-1185">Reference proteome</keyword>
<dbReference type="EMBL" id="PQXN01000249">
    <property type="protein sequence ID" value="TGO48143.1"/>
    <property type="molecule type" value="Genomic_DNA"/>
</dbReference>
<reference evidence="2 3" key="1">
    <citation type="submission" date="2017-12" db="EMBL/GenBank/DDBJ databases">
        <title>Comparative genomics of Botrytis spp.</title>
        <authorList>
            <person name="Valero-Jimenez C.A."/>
            <person name="Tapia P."/>
            <person name="Veloso J."/>
            <person name="Silva-Moreno E."/>
            <person name="Staats M."/>
            <person name="Valdes J.H."/>
            <person name="Van Kan J.A.L."/>
        </authorList>
    </citation>
    <scope>NUCLEOTIDE SEQUENCE [LARGE SCALE GENOMIC DNA]</scope>
    <source>
        <strain evidence="2 3">MUCL11595</strain>
    </source>
</reference>
<evidence type="ECO:0000256" key="1">
    <source>
        <dbReference type="SAM" id="MobiDB-lite"/>
    </source>
</evidence>
<name>A0A4Z1HT29_9HELO</name>
<comment type="caution">
    <text evidence="2">The sequence shown here is derived from an EMBL/GenBank/DDBJ whole genome shotgun (WGS) entry which is preliminary data.</text>
</comment>
<evidence type="ECO:0000313" key="2">
    <source>
        <dbReference type="EMBL" id="TGO48143.1"/>
    </source>
</evidence>
<protein>
    <submittedName>
        <fullName evidence="2">Uncharacterized protein</fullName>
    </submittedName>
</protein>
<gene>
    <name evidence="2" type="ORF">BCON_0250g00160</name>
</gene>
<accession>A0A4Z1HT29</accession>
<organism evidence="2 3">
    <name type="scientific">Botryotinia convoluta</name>
    <dbReference type="NCBI Taxonomy" id="54673"/>
    <lineage>
        <taxon>Eukaryota</taxon>
        <taxon>Fungi</taxon>
        <taxon>Dikarya</taxon>
        <taxon>Ascomycota</taxon>
        <taxon>Pezizomycotina</taxon>
        <taxon>Leotiomycetes</taxon>
        <taxon>Helotiales</taxon>
        <taxon>Sclerotiniaceae</taxon>
        <taxon>Botryotinia</taxon>
    </lineage>
</organism>
<dbReference type="AlphaFoldDB" id="A0A4Z1HT29"/>
<evidence type="ECO:0000313" key="3">
    <source>
        <dbReference type="Proteomes" id="UP000297527"/>
    </source>
</evidence>
<dbReference type="Proteomes" id="UP000297527">
    <property type="component" value="Unassembled WGS sequence"/>
</dbReference>
<proteinExistence type="predicted"/>
<sequence length="88" mass="9920">MQSEEYCRKIRSCDYSDGHTTIVWLPNLEHGHGTRRGKNQEAASRHDILSRPKKSLPLMQLVSNEYRPSKLPVVVPAYISSAITLSAV</sequence>